<protein>
    <submittedName>
        <fullName evidence="1">Uncharacterized protein</fullName>
    </submittedName>
</protein>
<evidence type="ECO:0000313" key="2">
    <source>
        <dbReference type="Proteomes" id="UP000814140"/>
    </source>
</evidence>
<reference evidence="1" key="2">
    <citation type="journal article" date="2022" name="New Phytol.">
        <title>Evolutionary transition to the ectomycorrhizal habit in the genomes of a hyperdiverse lineage of mushroom-forming fungi.</title>
        <authorList>
            <person name="Looney B."/>
            <person name="Miyauchi S."/>
            <person name="Morin E."/>
            <person name="Drula E."/>
            <person name="Courty P.E."/>
            <person name="Kohler A."/>
            <person name="Kuo A."/>
            <person name="LaButti K."/>
            <person name="Pangilinan J."/>
            <person name="Lipzen A."/>
            <person name="Riley R."/>
            <person name="Andreopoulos W."/>
            <person name="He G."/>
            <person name="Johnson J."/>
            <person name="Nolan M."/>
            <person name="Tritt A."/>
            <person name="Barry K.W."/>
            <person name="Grigoriev I.V."/>
            <person name="Nagy L.G."/>
            <person name="Hibbett D."/>
            <person name="Henrissat B."/>
            <person name="Matheny P.B."/>
            <person name="Labbe J."/>
            <person name="Martin F.M."/>
        </authorList>
    </citation>
    <scope>NUCLEOTIDE SEQUENCE</scope>
    <source>
        <strain evidence="1">HHB10654</strain>
    </source>
</reference>
<organism evidence="1 2">
    <name type="scientific">Artomyces pyxidatus</name>
    <dbReference type="NCBI Taxonomy" id="48021"/>
    <lineage>
        <taxon>Eukaryota</taxon>
        <taxon>Fungi</taxon>
        <taxon>Dikarya</taxon>
        <taxon>Basidiomycota</taxon>
        <taxon>Agaricomycotina</taxon>
        <taxon>Agaricomycetes</taxon>
        <taxon>Russulales</taxon>
        <taxon>Auriscalpiaceae</taxon>
        <taxon>Artomyces</taxon>
    </lineage>
</organism>
<accession>A0ACB8TEU9</accession>
<dbReference type="EMBL" id="MU277191">
    <property type="protein sequence ID" value="KAI0066939.1"/>
    <property type="molecule type" value="Genomic_DNA"/>
</dbReference>
<reference evidence="1" key="1">
    <citation type="submission" date="2021-03" db="EMBL/GenBank/DDBJ databases">
        <authorList>
            <consortium name="DOE Joint Genome Institute"/>
            <person name="Ahrendt S."/>
            <person name="Looney B.P."/>
            <person name="Miyauchi S."/>
            <person name="Morin E."/>
            <person name="Drula E."/>
            <person name="Courty P.E."/>
            <person name="Chicoki N."/>
            <person name="Fauchery L."/>
            <person name="Kohler A."/>
            <person name="Kuo A."/>
            <person name="Labutti K."/>
            <person name="Pangilinan J."/>
            <person name="Lipzen A."/>
            <person name="Riley R."/>
            <person name="Andreopoulos W."/>
            <person name="He G."/>
            <person name="Johnson J."/>
            <person name="Barry K.W."/>
            <person name="Grigoriev I.V."/>
            <person name="Nagy L."/>
            <person name="Hibbett D."/>
            <person name="Henrissat B."/>
            <person name="Matheny P.B."/>
            <person name="Labbe J."/>
            <person name="Martin F."/>
        </authorList>
    </citation>
    <scope>NUCLEOTIDE SEQUENCE</scope>
    <source>
        <strain evidence="1">HHB10654</strain>
    </source>
</reference>
<keyword evidence="2" id="KW-1185">Reference proteome</keyword>
<evidence type="ECO:0000313" key="1">
    <source>
        <dbReference type="EMBL" id="KAI0066939.1"/>
    </source>
</evidence>
<comment type="caution">
    <text evidence="1">The sequence shown here is derived from an EMBL/GenBank/DDBJ whole genome shotgun (WGS) entry which is preliminary data.</text>
</comment>
<sequence>MPGKHVANDSLFIDVAITLWACEFEPAKDELGDPIPIDVDGWLDQGTTIRPVHFTCDVT</sequence>
<dbReference type="Proteomes" id="UP000814140">
    <property type="component" value="Unassembled WGS sequence"/>
</dbReference>
<proteinExistence type="predicted"/>
<name>A0ACB8TEU9_9AGAM</name>
<gene>
    <name evidence="1" type="ORF">BV25DRAFT_1912281</name>
</gene>